<gene>
    <name evidence="2" type="ORF">CANVERA_P1348</name>
</gene>
<feature type="compositionally biased region" description="Polar residues" evidence="1">
    <location>
        <begin position="1"/>
        <end position="28"/>
    </location>
</feature>
<feature type="region of interest" description="Disordered" evidence="1">
    <location>
        <begin position="1"/>
        <end position="47"/>
    </location>
</feature>
<evidence type="ECO:0000256" key="1">
    <source>
        <dbReference type="SAM" id="MobiDB-lite"/>
    </source>
</evidence>
<dbReference type="SUPFAM" id="SSF52047">
    <property type="entry name" value="RNI-like"/>
    <property type="match status" value="1"/>
</dbReference>
<dbReference type="SMART" id="SM00367">
    <property type="entry name" value="LRR_CC"/>
    <property type="match status" value="3"/>
</dbReference>
<dbReference type="InterPro" id="IPR032675">
    <property type="entry name" value="LRR_dom_sf"/>
</dbReference>
<feature type="region of interest" description="Disordered" evidence="1">
    <location>
        <begin position="90"/>
        <end position="131"/>
    </location>
</feature>
<protein>
    <recommendedName>
        <fullName evidence="4">Antagonist of mitotic exit network protein 1</fullName>
    </recommendedName>
</protein>
<sequence>MKLNSTKPLPYDNSNNQIYNNPFITTSTRNDDEINNPPNKRSKFCTSTTTTSLASLFNKQNRHKLRRRINSISTNLSYYKFPKQDEFNFNSQPNFASSSTRSSTPSSNSNSDLESLPDLTDDDELTPENTPIKKLPTINFQYLELPTLKPPKFQLHKPRQREISSKISIFEVPEILHKIISFVDEQNSNLPTESTPIRRKPLNYNHAMLIHGDAEIAQRATEEIQEQLQPVYSNPLFNCLLVNKLFFKITSDIISKKFYFSNEENLVKFINYQGPKTTSFQPKIFILHKLFQTRQYLFDKCIHYISFKQLEWFELYMCPKLFPSIEIFKQAGSNLKKLIITGSKTIDDNFLISISLHCKNIEVLDLRACEYISDFSIYQISKHLKNLKIINFGRKNKGHLISDASIIKLINCCKGLNTIGLAGCNVTDKTVFEIAIKLPDIERLSLNNCPRLTDHCLSIFTNPNTIHCFLKLKVLEFRYNSQLDNLQHLIEFKKRQEYKNKIYLLIELCEDLMAKYRAQEQELDNIISMKIFNDIMVYINDDNDGDSNYIDLLNR</sequence>
<feature type="compositionally biased region" description="Low complexity" evidence="1">
    <location>
        <begin position="97"/>
        <end position="118"/>
    </location>
</feature>
<dbReference type="PANTHER" id="PTHR13318:SF95">
    <property type="entry name" value="F-BOX PROTEIN YLR352W"/>
    <property type="match status" value="1"/>
</dbReference>
<dbReference type="Gene3D" id="3.80.10.10">
    <property type="entry name" value="Ribonuclease Inhibitor"/>
    <property type="match status" value="1"/>
</dbReference>
<proteinExistence type="predicted"/>
<dbReference type="InterPro" id="IPR006553">
    <property type="entry name" value="Leu-rich_rpt_Cys-con_subtyp"/>
</dbReference>
<evidence type="ECO:0000313" key="3">
    <source>
        <dbReference type="Proteomes" id="UP001152885"/>
    </source>
</evidence>
<dbReference type="PANTHER" id="PTHR13318">
    <property type="entry name" value="PARTNER OF PAIRED, ISOFORM B-RELATED"/>
    <property type="match status" value="1"/>
</dbReference>
<dbReference type="GO" id="GO:0019005">
    <property type="term" value="C:SCF ubiquitin ligase complex"/>
    <property type="evidence" value="ECO:0007669"/>
    <property type="project" value="TreeGrafter"/>
</dbReference>
<evidence type="ECO:0008006" key="4">
    <source>
        <dbReference type="Google" id="ProtNLM"/>
    </source>
</evidence>
<organism evidence="2 3">
    <name type="scientific">Candida verbasci</name>
    <dbReference type="NCBI Taxonomy" id="1227364"/>
    <lineage>
        <taxon>Eukaryota</taxon>
        <taxon>Fungi</taxon>
        <taxon>Dikarya</taxon>
        <taxon>Ascomycota</taxon>
        <taxon>Saccharomycotina</taxon>
        <taxon>Pichiomycetes</taxon>
        <taxon>Debaryomycetaceae</taxon>
        <taxon>Candida/Lodderomyces clade</taxon>
        <taxon>Candida</taxon>
    </lineage>
</organism>
<dbReference type="OrthoDB" id="550575at2759"/>
<reference evidence="2" key="1">
    <citation type="submission" date="2022-12" db="EMBL/GenBank/DDBJ databases">
        <authorList>
            <person name="Brejova B."/>
        </authorList>
    </citation>
    <scope>NUCLEOTIDE SEQUENCE</scope>
</reference>
<dbReference type="Proteomes" id="UP001152885">
    <property type="component" value="Unassembled WGS sequence"/>
</dbReference>
<dbReference type="EMBL" id="CANTUO010000001">
    <property type="protein sequence ID" value="CAI5756830.1"/>
    <property type="molecule type" value="Genomic_DNA"/>
</dbReference>
<dbReference type="GO" id="GO:0031146">
    <property type="term" value="P:SCF-dependent proteasomal ubiquitin-dependent protein catabolic process"/>
    <property type="evidence" value="ECO:0007669"/>
    <property type="project" value="TreeGrafter"/>
</dbReference>
<name>A0A9W4XFK6_9ASCO</name>
<keyword evidence="3" id="KW-1185">Reference proteome</keyword>
<evidence type="ECO:0000313" key="2">
    <source>
        <dbReference type="EMBL" id="CAI5756830.1"/>
    </source>
</evidence>
<comment type="caution">
    <text evidence="2">The sequence shown here is derived from an EMBL/GenBank/DDBJ whole genome shotgun (WGS) entry which is preliminary data.</text>
</comment>
<accession>A0A9W4XFK6</accession>
<dbReference type="AlphaFoldDB" id="A0A9W4XFK6"/>